<comment type="caution">
    <text evidence="2">The sequence shown here is derived from an EMBL/GenBank/DDBJ whole genome shotgun (WGS) entry which is preliminary data.</text>
</comment>
<name>A0ABR4CA25_9HELO</name>
<evidence type="ECO:0000256" key="1">
    <source>
        <dbReference type="SAM" id="SignalP"/>
    </source>
</evidence>
<proteinExistence type="predicted"/>
<keyword evidence="1" id="KW-0732">Signal</keyword>
<reference evidence="2 3" key="1">
    <citation type="journal article" date="2024" name="Commun. Biol.">
        <title>Comparative genomic analysis of thermophilic fungi reveals convergent evolutionary adaptations and gene losses.</title>
        <authorList>
            <person name="Steindorff A.S."/>
            <person name="Aguilar-Pontes M.V."/>
            <person name="Robinson A.J."/>
            <person name="Andreopoulos B."/>
            <person name="LaButti K."/>
            <person name="Kuo A."/>
            <person name="Mondo S."/>
            <person name="Riley R."/>
            <person name="Otillar R."/>
            <person name="Haridas S."/>
            <person name="Lipzen A."/>
            <person name="Grimwood J."/>
            <person name="Schmutz J."/>
            <person name="Clum A."/>
            <person name="Reid I.D."/>
            <person name="Moisan M.C."/>
            <person name="Butler G."/>
            <person name="Nguyen T.T.M."/>
            <person name="Dewar K."/>
            <person name="Conant G."/>
            <person name="Drula E."/>
            <person name="Henrissat B."/>
            <person name="Hansel C."/>
            <person name="Singer S."/>
            <person name="Hutchinson M.I."/>
            <person name="de Vries R.P."/>
            <person name="Natvig D.O."/>
            <person name="Powell A.J."/>
            <person name="Tsang A."/>
            <person name="Grigoriev I.V."/>
        </authorList>
    </citation>
    <scope>NUCLEOTIDE SEQUENCE [LARGE SCALE GENOMIC DNA]</scope>
    <source>
        <strain evidence="2 3">CBS 494.80</strain>
    </source>
</reference>
<feature type="chain" id="PRO_5047444057" evidence="1">
    <location>
        <begin position="21"/>
        <end position="278"/>
    </location>
</feature>
<keyword evidence="3" id="KW-1185">Reference proteome</keyword>
<feature type="signal peptide" evidence="1">
    <location>
        <begin position="1"/>
        <end position="20"/>
    </location>
</feature>
<dbReference type="EMBL" id="JAZHXI010000011">
    <property type="protein sequence ID" value="KAL2066106.1"/>
    <property type="molecule type" value="Genomic_DNA"/>
</dbReference>
<dbReference type="Proteomes" id="UP001595075">
    <property type="component" value="Unassembled WGS sequence"/>
</dbReference>
<sequence>MSVVMKTFFIALLALPAILASPTPADTTPAAALPVLANDFMCTCINDAGNKRAGSCMYFGQQDIAGEWCQPRRKSELGMDKKFTNEFCAYYGNYKPECRPIKLCQSSLIPNPDYYMQLPDNMEITSTTSCFTPINGSGWKCWRRHLTDLFRPLLGARSREDVSSLTCQLSDHSEGNHLLSEVTRDDPTPSPVSPTHLLDESHGLPIPEATVEELTPVPTSQTHRDWQMYNEWVKGGLDDGLQGLEETFSPYLPISNEILSFCSRFLAILRCGRASHLP</sequence>
<gene>
    <name evidence="2" type="ORF">VTL71DRAFT_2177</name>
</gene>
<protein>
    <submittedName>
        <fullName evidence="2">Uncharacterized protein</fullName>
    </submittedName>
</protein>
<organism evidence="2 3">
    <name type="scientific">Oculimacula yallundae</name>
    <dbReference type="NCBI Taxonomy" id="86028"/>
    <lineage>
        <taxon>Eukaryota</taxon>
        <taxon>Fungi</taxon>
        <taxon>Dikarya</taxon>
        <taxon>Ascomycota</taxon>
        <taxon>Pezizomycotina</taxon>
        <taxon>Leotiomycetes</taxon>
        <taxon>Helotiales</taxon>
        <taxon>Ploettnerulaceae</taxon>
        <taxon>Oculimacula</taxon>
    </lineage>
</organism>
<evidence type="ECO:0000313" key="3">
    <source>
        <dbReference type="Proteomes" id="UP001595075"/>
    </source>
</evidence>
<accession>A0ABR4CA25</accession>
<evidence type="ECO:0000313" key="2">
    <source>
        <dbReference type="EMBL" id="KAL2066106.1"/>
    </source>
</evidence>